<dbReference type="SUPFAM" id="SSF53927">
    <property type="entry name" value="Cytidine deaminase-like"/>
    <property type="match status" value="1"/>
</dbReference>
<dbReference type="GO" id="GO:0016787">
    <property type="term" value="F:hydrolase activity"/>
    <property type="evidence" value="ECO:0007669"/>
    <property type="project" value="InterPro"/>
</dbReference>
<dbReference type="Gene3D" id="3.40.140.10">
    <property type="entry name" value="Cytidine Deaminase, domain 2"/>
    <property type="match status" value="1"/>
</dbReference>
<gene>
    <name evidence="4" type="ORF">EVOR1521_LOCUS12552</name>
</gene>
<dbReference type="Proteomes" id="UP001178507">
    <property type="component" value="Unassembled WGS sequence"/>
</dbReference>
<accession>A0AA36IG33</accession>
<sequence length="329" mass="34970">MALKRPASALASSRTQKYGLHIRDLHELGDFAQAGFEAVVLALDRASNSLEDDRVPISGAAVELTKTGRLRTVAIGHNGRIPPSGSRCSSGYPTDHGETAAIRQVKDVSKVDWGRVVFATTLSPCVMCGATLEWLWGLGLRRVVVAESASFSGTADSLAQLSGMTVVCLSSPQAQSMMKTFAGRFPWDWAADIGEIPPRDLAFISSFDEKSVTDFATRMSAQIAAGHQAAVVRSDVVMASAADERSQSGGNETRSAVMLAMGRAGSEVNLRECILFIRSSSSTLSLREFGVVSVGACKLFRPALIVATVSMELELKSKLEEAGLRVASA</sequence>
<name>A0AA36IG33_9DINO</name>
<protein>
    <recommendedName>
        <fullName evidence="3">CMP/dCMP-type deaminase domain-containing protein</fullName>
    </recommendedName>
</protein>
<comment type="caution">
    <text evidence="4">The sequence shown here is derived from an EMBL/GenBank/DDBJ whole genome shotgun (WGS) entry which is preliminary data.</text>
</comment>
<keyword evidence="5" id="KW-1185">Reference proteome</keyword>
<dbReference type="InterPro" id="IPR002125">
    <property type="entry name" value="CMP_dCMP_dom"/>
</dbReference>
<organism evidence="4 5">
    <name type="scientific">Effrenium voratum</name>
    <dbReference type="NCBI Taxonomy" id="2562239"/>
    <lineage>
        <taxon>Eukaryota</taxon>
        <taxon>Sar</taxon>
        <taxon>Alveolata</taxon>
        <taxon>Dinophyceae</taxon>
        <taxon>Suessiales</taxon>
        <taxon>Symbiodiniaceae</taxon>
        <taxon>Effrenium</taxon>
    </lineage>
</organism>
<evidence type="ECO:0000259" key="3">
    <source>
        <dbReference type="Pfam" id="PF00383"/>
    </source>
</evidence>
<dbReference type="Pfam" id="PF00383">
    <property type="entry name" value="dCMP_cyt_deam_1"/>
    <property type="match status" value="1"/>
</dbReference>
<proteinExistence type="predicted"/>
<evidence type="ECO:0000256" key="2">
    <source>
        <dbReference type="ARBA" id="ARBA00022833"/>
    </source>
</evidence>
<dbReference type="EMBL" id="CAUJNA010001333">
    <property type="protein sequence ID" value="CAJ1386108.1"/>
    <property type="molecule type" value="Genomic_DNA"/>
</dbReference>
<dbReference type="PROSITE" id="PS00903">
    <property type="entry name" value="CYT_DCMP_DEAMINASES_1"/>
    <property type="match status" value="1"/>
</dbReference>
<keyword evidence="1" id="KW-0479">Metal-binding</keyword>
<evidence type="ECO:0000256" key="1">
    <source>
        <dbReference type="ARBA" id="ARBA00022723"/>
    </source>
</evidence>
<dbReference type="AlphaFoldDB" id="A0AA36IG33"/>
<dbReference type="InterPro" id="IPR016192">
    <property type="entry name" value="APOBEC/CMP_deaminase_Zn-bd"/>
</dbReference>
<feature type="domain" description="CMP/dCMP-type deaminase" evidence="3">
    <location>
        <begin position="41"/>
        <end position="145"/>
    </location>
</feature>
<reference evidence="4" key="1">
    <citation type="submission" date="2023-08" db="EMBL/GenBank/DDBJ databases">
        <authorList>
            <person name="Chen Y."/>
            <person name="Shah S."/>
            <person name="Dougan E. K."/>
            <person name="Thang M."/>
            <person name="Chan C."/>
        </authorList>
    </citation>
    <scope>NUCLEOTIDE SEQUENCE</scope>
</reference>
<evidence type="ECO:0000313" key="4">
    <source>
        <dbReference type="EMBL" id="CAJ1386108.1"/>
    </source>
</evidence>
<dbReference type="GO" id="GO:0008270">
    <property type="term" value="F:zinc ion binding"/>
    <property type="evidence" value="ECO:0007669"/>
    <property type="project" value="InterPro"/>
</dbReference>
<dbReference type="InterPro" id="IPR016193">
    <property type="entry name" value="Cytidine_deaminase-like"/>
</dbReference>
<evidence type="ECO:0000313" key="5">
    <source>
        <dbReference type="Proteomes" id="UP001178507"/>
    </source>
</evidence>
<keyword evidence="2" id="KW-0862">Zinc</keyword>